<reference evidence="2" key="1">
    <citation type="journal article" date="2023" name="G3 (Bethesda)">
        <title>Genome assembly and association tests identify interacting loci associated with vigor, precocity, and sex in interspecific pistachio rootstocks.</title>
        <authorList>
            <person name="Palmer W."/>
            <person name="Jacygrad E."/>
            <person name="Sagayaradj S."/>
            <person name="Cavanaugh K."/>
            <person name="Han R."/>
            <person name="Bertier L."/>
            <person name="Beede B."/>
            <person name="Kafkas S."/>
            <person name="Golino D."/>
            <person name="Preece J."/>
            <person name="Michelmore R."/>
        </authorList>
    </citation>
    <scope>NUCLEOTIDE SEQUENCE [LARGE SCALE GENOMIC DNA]</scope>
</reference>
<evidence type="ECO:0000313" key="2">
    <source>
        <dbReference type="Proteomes" id="UP001164250"/>
    </source>
</evidence>
<evidence type="ECO:0000313" key="1">
    <source>
        <dbReference type="EMBL" id="KAJ0095715.1"/>
    </source>
</evidence>
<dbReference type="Proteomes" id="UP001164250">
    <property type="component" value="Chromosome 6"/>
</dbReference>
<name>A0ACC1B9Q2_9ROSI</name>
<gene>
    <name evidence="1" type="ORF">Patl1_15909</name>
</gene>
<sequence>MFVDEQTLLTLSSEGNIPDDEGHIGKLRLHADPMLIIEFFLWRTRSEYAISNHSVRHCVWEEALRNKFLNKYNHAAIDEQIMFYQSDGLTKFDPSDPNNRLPSCSYTDVKFIFMSLV</sequence>
<protein>
    <submittedName>
        <fullName evidence="1">Uncharacterized protein</fullName>
    </submittedName>
</protein>
<organism evidence="1 2">
    <name type="scientific">Pistacia atlantica</name>
    <dbReference type="NCBI Taxonomy" id="434234"/>
    <lineage>
        <taxon>Eukaryota</taxon>
        <taxon>Viridiplantae</taxon>
        <taxon>Streptophyta</taxon>
        <taxon>Embryophyta</taxon>
        <taxon>Tracheophyta</taxon>
        <taxon>Spermatophyta</taxon>
        <taxon>Magnoliopsida</taxon>
        <taxon>eudicotyledons</taxon>
        <taxon>Gunneridae</taxon>
        <taxon>Pentapetalae</taxon>
        <taxon>rosids</taxon>
        <taxon>malvids</taxon>
        <taxon>Sapindales</taxon>
        <taxon>Anacardiaceae</taxon>
        <taxon>Pistacia</taxon>
    </lineage>
</organism>
<comment type="caution">
    <text evidence="1">The sequence shown here is derived from an EMBL/GenBank/DDBJ whole genome shotgun (WGS) entry which is preliminary data.</text>
</comment>
<keyword evidence="2" id="KW-1185">Reference proteome</keyword>
<proteinExistence type="predicted"/>
<dbReference type="EMBL" id="CM047902">
    <property type="protein sequence ID" value="KAJ0095715.1"/>
    <property type="molecule type" value="Genomic_DNA"/>
</dbReference>
<accession>A0ACC1B9Q2</accession>